<sequence length="340" mass="35677">MAGNIMTFINPPPGNHQHDFGDSPMYQVGSVVDIAWTPANSPGVQTSLTLWQLNETTGVYIGDQEYISRKAVDITTFKWIVATSKALSVSRMFYLSIFREGQLDSDSESHTFFIVESDKHSPPPPTSTSKSSFGNSVSPSSSGSSSSSASPSSSIATSSSASSLSAASPSSSASSSSSALITEQSGSPPAAASPSTGTNPHTTTPPTTRQTNTSSGPASPHTATDTIEPSTNPSDTPVSNNGLDTGAIIGIILGITCVVVLGAIFGFLLFKRRKMRARARMGKKYNGMVEDQSAGPFEKWAGTPRFMGNGMIYQISPSELPVPPTELPTGLEKPQVYELP</sequence>
<gene>
    <name evidence="3" type="ORF">C8A04DRAFT_31518</name>
</gene>
<accession>A0AAN6UZX6</accession>
<keyword evidence="2" id="KW-0472">Membrane</keyword>
<organism evidence="3 4">
    <name type="scientific">Dichotomopilus funicola</name>
    <dbReference type="NCBI Taxonomy" id="1934379"/>
    <lineage>
        <taxon>Eukaryota</taxon>
        <taxon>Fungi</taxon>
        <taxon>Dikarya</taxon>
        <taxon>Ascomycota</taxon>
        <taxon>Pezizomycotina</taxon>
        <taxon>Sordariomycetes</taxon>
        <taxon>Sordariomycetidae</taxon>
        <taxon>Sordariales</taxon>
        <taxon>Chaetomiaceae</taxon>
        <taxon>Dichotomopilus</taxon>
    </lineage>
</organism>
<reference evidence="3" key="2">
    <citation type="submission" date="2023-05" db="EMBL/GenBank/DDBJ databases">
        <authorList>
            <consortium name="Lawrence Berkeley National Laboratory"/>
            <person name="Steindorff A."/>
            <person name="Hensen N."/>
            <person name="Bonometti L."/>
            <person name="Westerberg I."/>
            <person name="Brannstrom I.O."/>
            <person name="Guillou S."/>
            <person name="Cros-Aarteil S."/>
            <person name="Calhoun S."/>
            <person name="Haridas S."/>
            <person name="Kuo A."/>
            <person name="Mondo S."/>
            <person name="Pangilinan J."/>
            <person name="Riley R."/>
            <person name="Labutti K."/>
            <person name="Andreopoulos B."/>
            <person name="Lipzen A."/>
            <person name="Chen C."/>
            <person name="Yanf M."/>
            <person name="Daum C."/>
            <person name="Ng V."/>
            <person name="Clum A."/>
            <person name="Ohm R."/>
            <person name="Martin F."/>
            <person name="Silar P."/>
            <person name="Natvig D."/>
            <person name="Lalanne C."/>
            <person name="Gautier V."/>
            <person name="Ament-Velasquez S.L."/>
            <person name="Kruys A."/>
            <person name="Hutchinson M.I."/>
            <person name="Powell A.J."/>
            <person name="Barry K."/>
            <person name="Miller A.N."/>
            <person name="Grigoriev I.V."/>
            <person name="Debuchy R."/>
            <person name="Gladieux P."/>
            <person name="Thoren M.H."/>
            <person name="Johannesson H."/>
        </authorList>
    </citation>
    <scope>NUCLEOTIDE SEQUENCE</scope>
    <source>
        <strain evidence="3">CBS 141.50</strain>
    </source>
</reference>
<keyword evidence="2" id="KW-0812">Transmembrane</keyword>
<dbReference type="Proteomes" id="UP001302676">
    <property type="component" value="Unassembled WGS sequence"/>
</dbReference>
<evidence type="ECO:0000256" key="1">
    <source>
        <dbReference type="SAM" id="MobiDB-lite"/>
    </source>
</evidence>
<feature type="region of interest" description="Disordered" evidence="1">
    <location>
        <begin position="116"/>
        <end position="239"/>
    </location>
</feature>
<keyword evidence="4" id="KW-1185">Reference proteome</keyword>
<feature type="compositionally biased region" description="Low complexity" evidence="1">
    <location>
        <begin position="187"/>
        <end position="215"/>
    </location>
</feature>
<name>A0AAN6UZX6_9PEZI</name>
<evidence type="ECO:0000256" key="2">
    <source>
        <dbReference type="SAM" id="Phobius"/>
    </source>
</evidence>
<evidence type="ECO:0000313" key="4">
    <source>
        <dbReference type="Proteomes" id="UP001302676"/>
    </source>
</evidence>
<dbReference type="GeneID" id="87818390"/>
<dbReference type="PANTHER" id="PTHR16861">
    <property type="entry name" value="GLYCOPROTEIN 38"/>
    <property type="match status" value="1"/>
</dbReference>
<dbReference type="EMBL" id="MU853620">
    <property type="protein sequence ID" value="KAK4140971.1"/>
    <property type="molecule type" value="Genomic_DNA"/>
</dbReference>
<reference evidence="3" key="1">
    <citation type="journal article" date="2023" name="Mol. Phylogenet. Evol.">
        <title>Genome-scale phylogeny and comparative genomics of the fungal order Sordariales.</title>
        <authorList>
            <person name="Hensen N."/>
            <person name="Bonometti L."/>
            <person name="Westerberg I."/>
            <person name="Brannstrom I.O."/>
            <person name="Guillou S."/>
            <person name="Cros-Aarteil S."/>
            <person name="Calhoun S."/>
            <person name="Haridas S."/>
            <person name="Kuo A."/>
            <person name="Mondo S."/>
            <person name="Pangilinan J."/>
            <person name="Riley R."/>
            <person name="LaButti K."/>
            <person name="Andreopoulos B."/>
            <person name="Lipzen A."/>
            <person name="Chen C."/>
            <person name="Yan M."/>
            <person name="Daum C."/>
            <person name="Ng V."/>
            <person name="Clum A."/>
            <person name="Steindorff A."/>
            <person name="Ohm R.A."/>
            <person name="Martin F."/>
            <person name="Silar P."/>
            <person name="Natvig D.O."/>
            <person name="Lalanne C."/>
            <person name="Gautier V."/>
            <person name="Ament-Velasquez S.L."/>
            <person name="Kruys A."/>
            <person name="Hutchinson M.I."/>
            <person name="Powell A.J."/>
            <person name="Barry K."/>
            <person name="Miller A.N."/>
            <person name="Grigoriev I.V."/>
            <person name="Debuchy R."/>
            <person name="Gladieux P."/>
            <person name="Hiltunen Thoren M."/>
            <person name="Johannesson H."/>
        </authorList>
    </citation>
    <scope>NUCLEOTIDE SEQUENCE</scope>
    <source>
        <strain evidence="3">CBS 141.50</strain>
    </source>
</reference>
<proteinExistence type="predicted"/>
<dbReference type="AlphaFoldDB" id="A0AAN6UZX6"/>
<evidence type="ECO:0000313" key="3">
    <source>
        <dbReference type="EMBL" id="KAK4140971.1"/>
    </source>
</evidence>
<dbReference type="RefSeq" id="XP_062634342.1">
    <property type="nucleotide sequence ID" value="XM_062781777.1"/>
</dbReference>
<protein>
    <submittedName>
        <fullName evidence="3">Uncharacterized protein</fullName>
    </submittedName>
</protein>
<feature type="compositionally biased region" description="Low complexity" evidence="1">
    <location>
        <begin position="127"/>
        <end position="179"/>
    </location>
</feature>
<keyword evidence="2" id="KW-1133">Transmembrane helix</keyword>
<feature type="compositionally biased region" description="Polar residues" evidence="1">
    <location>
        <begin position="221"/>
        <end position="239"/>
    </location>
</feature>
<dbReference type="PANTHER" id="PTHR16861:SF4">
    <property type="entry name" value="SH3 DOMAIN PROTEIN (AFU_ORTHOLOGUE AFUA_1G13610)"/>
    <property type="match status" value="1"/>
</dbReference>
<feature type="transmembrane region" description="Helical" evidence="2">
    <location>
        <begin position="247"/>
        <end position="270"/>
    </location>
</feature>
<comment type="caution">
    <text evidence="3">The sequence shown here is derived from an EMBL/GenBank/DDBJ whole genome shotgun (WGS) entry which is preliminary data.</text>
</comment>